<dbReference type="CDD" id="cd00183">
    <property type="entry name" value="TFIIS_I"/>
    <property type="match status" value="1"/>
</dbReference>
<name>A0AAV8QJM8_ENSVE</name>
<sequence>MASSSGSIDYWRKFFRSANSDIFGVIEQAVAVAASDYPQEFRSRRDQIVEKFFTVLLPRCLGCDRVEPRGAEGDGSGRKDGEKERESKVDSSNDGPEELNRAVSNNSYDEAEALTEDVQEENQTVGEVLRIKEILEHNHDESDSLLYELLRRLQSMPLSVEVLKATEIGKAVNGLRKHNLKQIRHLVRALIDGWKVLVDEWVNATADIADNSPDSLNPSMVDEEGGGPCPSVDEGALLAAQTTSIQNSKFFDGMDEDGNYTNNGHEPLRKQQPRLQPVVPEEKGEMRRQELRQPLILEEKKQMRRQEQQSASQVAKGNLGREEPIMRRTKPQELSVVQEKPRVMINRQNNPVIPDSGPGRSSSTLSSEQKSGNEMNHSKQQEVAALQRKPRIVLQDKSKYSEEASVRAKLELSKRKLHQGYQQAENAKKQRTIQVMELQDIPRQANNSGQPVMKSRNLIRSSANSRHQFS</sequence>
<evidence type="ECO:0000256" key="1">
    <source>
        <dbReference type="ARBA" id="ARBA00004123"/>
    </source>
</evidence>
<organism evidence="6 7">
    <name type="scientific">Ensete ventricosum</name>
    <name type="common">Abyssinian banana</name>
    <name type="synonym">Musa ensete</name>
    <dbReference type="NCBI Taxonomy" id="4639"/>
    <lineage>
        <taxon>Eukaryota</taxon>
        <taxon>Viridiplantae</taxon>
        <taxon>Streptophyta</taxon>
        <taxon>Embryophyta</taxon>
        <taxon>Tracheophyta</taxon>
        <taxon>Spermatophyta</taxon>
        <taxon>Magnoliopsida</taxon>
        <taxon>Liliopsida</taxon>
        <taxon>Zingiberales</taxon>
        <taxon>Musaceae</taxon>
        <taxon>Ensete</taxon>
    </lineage>
</organism>
<dbReference type="PANTHER" id="PTHR46554:SF2">
    <property type="entry name" value="TFIIS N-TERMINAL DOMAIN-CONTAINING PROTEIN"/>
    <property type="match status" value="1"/>
</dbReference>
<dbReference type="SMART" id="SM00509">
    <property type="entry name" value="TFS2N"/>
    <property type="match status" value="1"/>
</dbReference>
<evidence type="ECO:0000259" key="5">
    <source>
        <dbReference type="PROSITE" id="PS51319"/>
    </source>
</evidence>
<dbReference type="Pfam" id="PF08711">
    <property type="entry name" value="Med26"/>
    <property type="match status" value="1"/>
</dbReference>
<feature type="compositionally biased region" description="Low complexity" evidence="4">
    <location>
        <begin position="356"/>
        <end position="367"/>
    </location>
</feature>
<feature type="region of interest" description="Disordered" evidence="4">
    <location>
        <begin position="441"/>
        <end position="470"/>
    </location>
</feature>
<accession>A0AAV8QJM8</accession>
<gene>
    <name evidence="6" type="ORF">OPV22_022464</name>
</gene>
<evidence type="ECO:0000256" key="3">
    <source>
        <dbReference type="PROSITE-ProRule" id="PRU00649"/>
    </source>
</evidence>
<dbReference type="PANTHER" id="PTHR46554">
    <property type="entry name" value="MEDIATOR OF RNA POLYMERASE II TRANSCRIPTION SUBUNIT 26A-RELATED"/>
    <property type="match status" value="1"/>
</dbReference>
<keyword evidence="7" id="KW-1185">Reference proteome</keyword>
<feature type="domain" description="TFIIS N-terminal" evidence="5">
    <location>
        <begin position="126"/>
        <end position="201"/>
    </location>
</feature>
<evidence type="ECO:0000313" key="6">
    <source>
        <dbReference type="EMBL" id="KAJ8478737.1"/>
    </source>
</evidence>
<dbReference type="InterPro" id="IPR017923">
    <property type="entry name" value="TFIIS_N"/>
</dbReference>
<dbReference type="GO" id="GO:0005634">
    <property type="term" value="C:nucleus"/>
    <property type="evidence" value="ECO:0007669"/>
    <property type="project" value="UniProtKB-SubCell"/>
</dbReference>
<dbReference type="Proteomes" id="UP001222027">
    <property type="component" value="Unassembled WGS sequence"/>
</dbReference>
<dbReference type="InterPro" id="IPR003617">
    <property type="entry name" value="TFIIS/CRSP70_N_sub"/>
</dbReference>
<feature type="region of interest" description="Disordered" evidence="4">
    <location>
        <begin position="67"/>
        <end position="106"/>
    </location>
</feature>
<reference evidence="6 7" key="1">
    <citation type="submission" date="2022-12" db="EMBL/GenBank/DDBJ databases">
        <title>Chromosome-scale assembly of the Ensete ventricosum genome.</title>
        <authorList>
            <person name="Dussert Y."/>
            <person name="Stocks J."/>
            <person name="Wendawek A."/>
            <person name="Woldeyes F."/>
            <person name="Nichols R.A."/>
            <person name="Borrell J.S."/>
        </authorList>
    </citation>
    <scope>NUCLEOTIDE SEQUENCE [LARGE SCALE GENOMIC DNA]</scope>
    <source>
        <strain evidence="7">cv. Maze</strain>
        <tissue evidence="6">Seeds</tissue>
    </source>
</reference>
<comment type="caution">
    <text evidence="6">The sequence shown here is derived from an EMBL/GenBank/DDBJ whole genome shotgun (WGS) entry which is preliminary data.</text>
</comment>
<feature type="region of interest" description="Disordered" evidence="4">
    <location>
        <begin position="301"/>
        <end position="390"/>
    </location>
</feature>
<evidence type="ECO:0000313" key="7">
    <source>
        <dbReference type="Proteomes" id="UP001222027"/>
    </source>
</evidence>
<keyword evidence="2 3" id="KW-0539">Nucleus</keyword>
<dbReference type="Gene3D" id="1.20.930.10">
    <property type="entry name" value="Conserved domain common to transcription factors TFIIS, elongin A, CRSP70"/>
    <property type="match status" value="1"/>
</dbReference>
<dbReference type="AlphaFoldDB" id="A0AAV8QJM8"/>
<comment type="subcellular location">
    <subcellularLocation>
        <location evidence="1 3">Nucleus</location>
    </subcellularLocation>
</comment>
<dbReference type="InterPro" id="IPR035441">
    <property type="entry name" value="TFIIS/LEDGF_dom_sf"/>
</dbReference>
<feature type="region of interest" description="Disordered" evidence="4">
    <location>
        <begin position="256"/>
        <end position="288"/>
    </location>
</feature>
<protein>
    <recommendedName>
        <fullName evidence="5">TFIIS N-terminal domain-containing protein</fullName>
    </recommendedName>
</protein>
<feature type="compositionally biased region" description="Polar residues" evidence="4">
    <location>
        <begin position="458"/>
        <end position="470"/>
    </location>
</feature>
<dbReference type="EMBL" id="JAQQAF010000006">
    <property type="protein sequence ID" value="KAJ8478737.1"/>
    <property type="molecule type" value="Genomic_DNA"/>
</dbReference>
<dbReference type="PROSITE" id="PS51319">
    <property type="entry name" value="TFIIS_N"/>
    <property type="match status" value="1"/>
</dbReference>
<proteinExistence type="predicted"/>
<evidence type="ECO:0000256" key="2">
    <source>
        <dbReference type="ARBA" id="ARBA00023242"/>
    </source>
</evidence>
<feature type="compositionally biased region" description="Basic and acidic residues" evidence="4">
    <location>
        <begin position="67"/>
        <end position="91"/>
    </location>
</feature>
<evidence type="ECO:0000256" key="4">
    <source>
        <dbReference type="SAM" id="MobiDB-lite"/>
    </source>
</evidence>
<dbReference type="SUPFAM" id="SSF47676">
    <property type="entry name" value="Conserved domain common to transcription factors TFIIS, elongin A, CRSP70"/>
    <property type="match status" value="1"/>
</dbReference>